<evidence type="ECO:0000256" key="4">
    <source>
        <dbReference type="SAM" id="MobiDB-lite"/>
    </source>
</evidence>
<dbReference type="SMART" id="SM00744">
    <property type="entry name" value="RINGv"/>
    <property type="match status" value="1"/>
</dbReference>
<keyword evidence="2" id="KW-0863">Zinc-finger</keyword>
<feature type="domain" description="RING-CH-type" evidence="6">
    <location>
        <begin position="22"/>
        <end position="83"/>
    </location>
</feature>
<dbReference type="InterPro" id="IPR056521">
    <property type="entry name" value="MARCHF6-like_C"/>
</dbReference>
<dbReference type="Pfam" id="PF12906">
    <property type="entry name" value="RINGv"/>
    <property type="match status" value="1"/>
</dbReference>
<keyword evidence="5" id="KW-0812">Transmembrane</keyword>
<keyword evidence="1" id="KW-0479">Metal-binding</keyword>
<dbReference type="OrthoDB" id="1108038at2759"/>
<evidence type="ECO:0000256" key="1">
    <source>
        <dbReference type="ARBA" id="ARBA00022723"/>
    </source>
</evidence>
<dbReference type="PANTHER" id="PTHR13145">
    <property type="entry name" value="SSM4 PROTEIN"/>
    <property type="match status" value="1"/>
</dbReference>
<protein>
    <recommendedName>
        <fullName evidence="6">RING-CH-type domain-containing protein</fullName>
    </recommendedName>
</protein>
<gene>
    <name evidence="7" type="ORF">ANE_LOCUS21087</name>
</gene>
<keyword evidence="3" id="KW-0862">Zinc</keyword>
<dbReference type="EMBL" id="CABITT030000007">
    <property type="protein sequence ID" value="VVB10643.1"/>
    <property type="molecule type" value="Genomic_DNA"/>
</dbReference>
<feature type="compositionally biased region" description="Polar residues" evidence="4">
    <location>
        <begin position="1"/>
        <end position="11"/>
    </location>
</feature>
<dbReference type="InterPro" id="IPR011016">
    <property type="entry name" value="Znf_RING-CH"/>
</dbReference>
<evidence type="ECO:0000256" key="2">
    <source>
        <dbReference type="ARBA" id="ARBA00022771"/>
    </source>
</evidence>
<keyword evidence="5" id="KW-1133">Transmembrane helix</keyword>
<accession>A0A565CAH7</accession>
<feature type="transmembrane region" description="Helical" evidence="5">
    <location>
        <begin position="151"/>
        <end position="171"/>
    </location>
</feature>
<feature type="transmembrane region" description="Helical" evidence="5">
    <location>
        <begin position="481"/>
        <end position="501"/>
    </location>
</feature>
<feature type="transmembrane region" description="Helical" evidence="5">
    <location>
        <begin position="805"/>
        <end position="830"/>
    </location>
</feature>
<reference evidence="7" key="1">
    <citation type="submission" date="2019-07" db="EMBL/GenBank/DDBJ databases">
        <authorList>
            <person name="Dittberner H."/>
        </authorList>
    </citation>
    <scope>NUCLEOTIDE SEQUENCE [LARGE SCALE GENOMIC DNA]</scope>
</reference>
<feature type="transmembrane region" description="Helical" evidence="5">
    <location>
        <begin position="766"/>
        <end position="785"/>
    </location>
</feature>
<dbReference type="Proteomes" id="UP000489600">
    <property type="component" value="Unassembled WGS sequence"/>
</dbReference>
<feature type="transmembrane region" description="Helical" evidence="5">
    <location>
        <begin position="392"/>
        <end position="410"/>
    </location>
</feature>
<proteinExistence type="predicted"/>
<dbReference type="AlphaFoldDB" id="A0A565CAH7"/>
<feature type="transmembrane region" description="Helical" evidence="5">
    <location>
        <begin position="346"/>
        <end position="372"/>
    </location>
</feature>
<comment type="caution">
    <text evidence="7">The sequence shown here is derived from an EMBL/GenBank/DDBJ whole genome shotgun (WGS) entry which is preliminary data.</text>
</comment>
<dbReference type="Gene3D" id="3.30.40.10">
    <property type="entry name" value="Zinc/RING finger domain, C3HC4 (zinc finger)"/>
    <property type="match status" value="1"/>
</dbReference>
<name>A0A565CAH7_9BRAS</name>
<feature type="transmembrane region" description="Helical" evidence="5">
    <location>
        <begin position="673"/>
        <end position="696"/>
    </location>
</feature>
<feature type="transmembrane region" description="Helical" evidence="5">
    <location>
        <begin position="708"/>
        <end position="728"/>
    </location>
</feature>
<evidence type="ECO:0000259" key="6">
    <source>
        <dbReference type="PROSITE" id="PS51292"/>
    </source>
</evidence>
<evidence type="ECO:0000256" key="3">
    <source>
        <dbReference type="ARBA" id="ARBA00022833"/>
    </source>
</evidence>
<keyword evidence="5" id="KW-0472">Membrane</keyword>
<keyword evidence="8" id="KW-1185">Reference proteome</keyword>
<dbReference type="Pfam" id="PF23113">
    <property type="entry name" value="MARCHF6_C"/>
    <property type="match status" value="1"/>
</dbReference>
<feature type="transmembrane region" description="Helical" evidence="5">
    <location>
        <begin position="440"/>
        <end position="459"/>
    </location>
</feature>
<dbReference type="PANTHER" id="PTHR13145:SF3">
    <property type="entry name" value="RING_FYVE_PHD ZINC FINGER SUPERFAMILY PROTEIN"/>
    <property type="match status" value="1"/>
</dbReference>
<dbReference type="GO" id="GO:0008270">
    <property type="term" value="F:zinc ion binding"/>
    <property type="evidence" value="ECO:0007669"/>
    <property type="project" value="UniProtKB-KW"/>
</dbReference>
<evidence type="ECO:0000313" key="8">
    <source>
        <dbReference type="Proteomes" id="UP000489600"/>
    </source>
</evidence>
<feature type="transmembrane region" description="Helical" evidence="5">
    <location>
        <begin position="585"/>
        <end position="611"/>
    </location>
</feature>
<feature type="region of interest" description="Disordered" evidence="4">
    <location>
        <begin position="1"/>
        <end position="23"/>
    </location>
</feature>
<evidence type="ECO:0000256" key="5">
    <source>
        <dbReference type="SAM" id="Phobius"/>
    </source>
</evidence>
<feature type="transmembrane region" description="Helical" evidence="5">
    <location>
        <begin position="306"/>
        <end position="326"/>
    </location>
</feature>
<dbReference type="GO" id="GO:0036503">
    <property type="term" value="P:ERAD pathway"/>
    <property type="evidence" value="ECO:0007669"/>
    <property type="project" value="TreeGrafter"/>
</dbReference>
<dbReference type="PROSITE" id="PS51292">
    <property type="entry name" value="ZF_RING_CH"/>
    <property type="match status" value="1"/>
</dbReference>
<dbReference type="GO" id="GO:0005789">
    <property type="term" value="C:endoplasmic reticulum membrane"/>
    <property type="evidence" value="ECO:0007669"/>
    <property type="project" value="TreeGrafter"/>
</dbReference>
<dbReference type="CDD" id="cd16702">
    <property type="entry name" value="RING_CH-C4HC3_MARCH6"/>
    <property type="match status" value="1"/>
</dbReference>
<organism evidence="7 8">
    <name type="scientific">Arabis nemorensis</name>
    <dbReference type="NCBI Taxonomy" id="586526"/>
    <lineage>
        <taxon>Eukaryota</taxon>
        <taxon>Viridiplantae</taxon>
        <taxon>Streptophyta</taxon>
        <taxon>Embryophyta</taxon>
        <taxon>Tracheophyta</taxon>
        <taxon>Spermatophyta</taxon>
        <taxon>Magnoliopsida</taxon>
        <taxon>eudicotyledons</taxon>
        <taxon>Gunneridae</taxon>
        <taxon>Pentapetalae</taxon>
        <taxon>rosids</taxon>
        <taxon>malvids</taxon>
        <taxon>Brassicales</taxon>
        <taxon>Brassicaceae</taxon>
        <taxon>Arabideae</taxon>
        <taxon>Arabis</taxon>
    </lineage>
</organism>
<dbReference type="SUPFAM" id="SSF57850">
    <property type="entry name" value="RING/U-box"/>
    <property type="match status" value="1"/>
</dbReference>
<feature type="transmembrane region" description="Helical" evidence="5">
    <location>
        <begin position="261"/>
        <end position="286"/>
    </location>
</feature>
<sequence length="852" mass="98246">MEISPAENNVGDSGEAVPTEVTKHEDGDTCRICQSPEEPDNQLRHPCACRGSLKYVHTNCLFLWINRRRTKHCEICKRSYSIVPVYSDNAPERLPCHEFLMGMLLRAFRFMNLIFPWVLVIPFHSYCSSFIHWDKGTDLEEFELSSGFLGLIYTFKTVCDITNLVVLRVAMEELVRIQPELVNRVVFIGNDLRHRGVTGIVLVLVNYMRILCDWWHDQLLQLSFFRIFDRGPLALAFVPRNTQLHELGAIRRFLFFLDDNTFAVFAINIYWSFIDLLLPFSIGRAVLAFLRCFPYSWIWENVPEIAVGNMVIVLVFFAYLGSVFNLPRNIFSTRFRLFSLSVKDTFILCFKIVVLPWSLGCWLDFCTFPISGTTVSQRLEVPSDYPLMAAKNWYIGLCYLCVALRCMELIQKLVQKRAFWYLLDVTEPNYKITKLHLGHILLAFAFHGAVVVIVFHLPIKTISLISRSFFPLHVGVYEDEFVVGLLGACLCVTVFGPRWLVNFIIPSITPIVHEWVVTVSSWLKLSDFLLGVPRREGFHNVRPLFRAFGIAEGSIVSLYGSQSDTTCEKDTNDQKDKRFMLRIGLMLVLAALSMYLVSTTFMALPILVGRAFFHSISFFMLSLGLEHDDIWAFWIGFSVLRGTYIFTCFAYDHIVRGRTDVLLNHVLMCIRNVLLFSIWIIVIPRLVGLLLDLMIIIPSRVPLDESPIYNLFHEWLIGGVVLHTWIILNTLTRNNRFTTAAWREKLQRVRSLGINRLPFKWLIRDVIGSIINTLLTSLCVPYVVVKSLFPVLGFSGEVNLTVQRLIWPAFLALIVVWFSAKLTLDLIIYLHQVEFDNRYKIGEKLVDFIEDL</sequence>
<feature type="transmembrane region" description="Helical" evidence="5">
    <location>
        <begin position="110"/>
        <end position="131"/>
    </location>
</feature>
<feature type="transmembrane region" description="Helical" evidence="5">
    <location>
        <begin position="631"/>
        <end position="652"/>
    </location>
</feature>
<dbReference type="InterPro" id="IPR013083">
    <property type="entry name" value="Znf_RING/FYVE/PHD"/>
</dbReference>
<evidence type="ECO:0000313" key="7">
    <source>
        <dbReference type="EMBL" id="VVB10643.1"/>
    </source>
</evidence>